<dbReference type="PANTHER" id="PTHR43884">
    <property type="entry name" value="ACYL-COA DEHYDROGENASE"/>
    <property type="match status" value="1"/>
</dbReference>
<dbReference type="InterPro" id="IPR037069">
    <property type="entry name" value="AcylCoA_DH/ox_N_sf"/>
</dbReference>
<dbReference type="InterPro" id="IPR006091">
    <property type="entry name" value="Acyl-CoA_Oxase/DH_mid-dom"/>
</dbReference>
<evidence type="ECO:0000313" key="10">
    <source>
        <dbReference type="EMBL" id="MBI4596672.1"/>
    </source>
</evidence>
<dbReference type="InterPro" id="IPR013786">
    <property type="entry name" value="AcylCoA_DH/ox_N"/>
</dbReference>
<dbReference type="Pfam" id="PF02771">
    <property type="entry name" value="Acyl-CoA_dh_N"/>
    <property type="match status" value="1"/>
</dbReference>
<evidence type="ECO:0000256" key="3">
    <source>
        <dbReference type="ARBA" id="ARBA00022630"/>
    </source>
</evidence>
<dbReference type="Gene3D" id="2.40.110.10">
    <property type="entry name" value="Butyryl-CoA Dehydrogenase, subunit A, domain 2"/>
    <property type="match status" value="1"/>
</dbReference>
<dbReference type="GO" id="GO:0003995">
    <property type="term" value="F:acyl-CoA dehydrogenase activity"/>
    <property type="evidence" value="ECO:0007669"/>
    <property type="project" value="TreeGrafter"/>
</dbReference>
<evidence type="ECO:0000259" key="7">
    <source>
        <dbReference type="Pfam" id="PF00441"/>
    </source>
</evidence>
<gene>
    <name evidence="10" type="ORF">HY730_09930</name>
</gene>
<dbReference type="GO" id="GO:0050660">
    <property type="term" value="F:flavin adenine dinucleotide binding"/>
    <property type="evidence" value="ECO:0007669"/>
    <property type="project" value="InterPro"/>
</dbReference>
<dbReference type="InterPro" id="IPR046373">
    <property type="entry name" value="Acyl-CoA_Oxase/DH_mid-dom_sf"/>
</dbReference>
<reference evidence="10" key="1">
    <citation type="submission" date="2020-07" db="EMBL/GenBank/DDBJ databases">
        <title>Huge and variable diversity of episymbiotic CPR bacteria and DPANN archaea in groundwater ecosystems.</title>
        <authorList>
            <person name="He C.Y."/>
            <person name="Keren R."/>
            <person name="Whittaker M."/>
            <person name="Farag I.F."/>
            <person name="Doudna J."/>
            <person name="Cate J.H.D."/>
            <person name="Banfield J.F."/>
        </authorList>
    </citation>
    <scope>NUCLEOTIDE SEQUENCE</scope>
    <source>
        <strain evidence="10">NC_groundwater_1482_Ag_S-0.65um_47_24</strain>
    </source>
</reference>
<dbReference type="Pfam" id="PF02770">
    <property type="entry name" value="Acyl-CoA_dh_M"/>
    <property type="match status" value="1"/>
</dbReference>
<dbReference type="PIRSF" id="PIRSF016578">
    <property type="entry name" value="HsaA"/>
    <property type="match status" value="1"/>
</dbReference>
<dbReference type="FunFam" id="1.20.140.10:FF:000001">
    <property type="entry name" value="Acyl-CoA dehydrogenase"/>
    <property type="match status" value="1"/>
</dbReference>
<dbReference type="InterPro" id="IPR036250">
    <property type="entry name" value="AcylCo_DH-like_C"/>
</dbReference>
<protein>
    <submittedName>
        <fullName evidence="10">Acyl-CoA dehydrogenase family protein</fullName>
    </submittedName>
</protein>
<evidence type="ECO:0000313" key="11">
    <source>
        <dbReference type="Proteomes" id="UP000772181"/>
    </source>
</evidence>
<proteinExistence type="inferred from homology"/>
<evidence type="ECO:0000256" key="1">
    <source>
        <dbReference type="ARBA" id="ARBA00001974"/>
    </source>
</evidence>
<dbReference type="PANTHER" id="PTHR43884:SF37">
    <property type="entry name" value="ACYL-COA DEHYDROGENASE"/>
    <property type="match status" value="1"/>
</dbReference>
<keyword evidence="5 6" id="KW-0560">Oxidoreductase</keyword>
<evidence type="ECO:0000259" key="9">
    <source>
        <dbReference type="Pfam" id="PF02771"/>
    </source>
</evidence>
<feature type="domain" description="Acyl-CoA dehydrogenase/oxidase C-terminal" evidence="7">
    <location>
        <begin position="228"/>
        <end position="376"/>
    </location>
</feature>
<evidence type="ECO:0000256" key="5">
    <source>
        <dbReference type="ARBA" id="ARBA00023002"/>
    </source>
</evidence>
<evidence type="ECO:0000256" key="6">
    <source>
        <dbReference type="RuleBase" id="RU362125"/>
    </source>
</evidence>
<keyword evidence="4 6" id="KW-0274">FAD</keyword>
<keyword evidence="3 6" id="KW-0285">Flavoprotein</keyword>
<dbReference type="Gene3D" id="1.20.140.10">
    <property type="entry name" value="Butyryl-CoA Dehydrogenase, subunit A, domain 3"/>
    <property type="match status" value="1"/>
</dbReference>
<name>A0A933LRT6_UNCTE</name>
<feature type="domain" description="Acyl-CoA dehydrogenase/oxidase N-terminal" evidence="9">
    <location>
        <begin position="7"/>
        <end position="118"/>
    </location>
</feature>
<dbReference type="SUPFAM" id="SSF47203">
    <property type="entry name" value="Acyl-CoA dehydrogenase C-terminal domain-like"/>
    <property type="match status" value="1"/>
</dbReference>
<dbReference type="InterPro" id="IPR009075">
    <property type="entry name" value="AcylCo_DH/oxidase_C"/>
</dbReference>
<dbReference type="InterPro" id="IPR009100">
    <property type="entry name" value="AcylCoA_DH/oxidase_NM_dom_sf"/>
</dbReference>
<dbReference type="FunFam" id="1.10.540.10:FF:000002">
    <property type="entry name" value="Acyl-CoA dehydrogenase FadE19"/>
    <property type="match status" value="1"/>
</dbReference>
<comment type="similarity">
    <text evidence="2 6">Belongs to the acyl-CoA dehydrogenase family.</text>
</comment>
<evidence type="ECO:0000256" key="4">
    <source>
        <dbReference type="ARBA" id="ARBA00022827"/>
    </source>
</evidence>
<comment type="caution">
    <text evidence="10">The sequence shown here is derived from an EMBL/GenBank/DDBJ whole genome shotgun (WGS) entry which is preliminary data.</text>
</comment>
<feature type="domain" description="Acyl-CoA oxidase/dehydrogenase middle" evidence="8">
    <location>
        <begin position="122"/>
        <end position="215"/>
    </location>
</feature>
<organism evidence="10 11">
    <name type="scientific">Tectimicrobiota bacterium</name>
    <dbReference type="NCBI Taxonomy" id="2528274"/>
    <lineage>
        <taxon>Bacteria</taxon>
        <taxon>Pseudomonadati</taxon>
        <taxon>Nitrospinota/Tectimicrobiota group</taxon>
        <taxon>Candidatus Tectimicrobiota</taxon>
    </lineage>
</organism>
<dbReference type="AlphaFoldDB" id="A0A933LRT6"/>
<evidence type="ECO:0000256" key="2">
    <source>
        <dbReference type="ARBA" id="ARBA00009347"/>
    </source>
</evidence>
<sequence length="384" mass="43033">MVDFGWSEDQEQFRQSLRKFARNELAPKYGPQDRNREFPVEQLHKMANMGLFGLRVPVEYGGLGADCVTAGIAVEEIARGDFNCATPIMIAGIGAEIIGQFGTEEQKRWWLPSIATGEKTVAVSLTEAEAGSDAASLKMRAIRDGDYYILNGEKSSTTMNNADFFFVFARTDVSQQRARGISAFLVPRDLQGISTSVYKDLGCKSIPRGPVVFNDTKVPAQYLIGPENRGFLLVMNSFDYNRVLIALTCLAVAEQSLEETLQYVKDRKAFGRSLAKFEGISFPLAEAATLIEAARLLCYEALWLRDRKLPHTKEAAMTKWWVPKISVEIVHQCLLFHGHYGYTEEFPFEQRLRDALGSQIGDGTAEIQKIVIARELMGREFLPY</sequence>
<evidence type="ECO:0000259" key="8">
    <source>
        <dbReference type="Pfam" id="PF02770"/>
    </source>
</evidence>
<dbReference type="EMBL" id="JACQWF010000428">
    <property type="protein sequence ID" value="MBI4596672.1"/>
    <property type="molecule type" value="Genomic_DNA"/>
</dbReference>
<accession>A0A933LRT6</accession>
<dbReference type="Gene3D" id="1.10.540.10">
    <property type="entry name" value="Acyl-CoA dehydrogenase/oxidase, N-terminal domain"/>
    <property type="match status" value="1"/>
</dbReference>
<dbReference type="Proteomes" id="UP000772181">
    <property type="component" value="Unassembled WGS sequence"/>
</dbReference>
<dbReference type="Pfam" id="PF00441">
    <property type="entry name" value="Acyl-CoA_dh_1"/>
    <property type="match status" value="1"/>
</dbReference>
<comment type="cofactor">
    <cofactor evidence="1 6">
        <name>FAD</name>
        <dbReference type="ChEBI" id="CHEBI:57692"/>
    </cofactor>
</comment>
<dbReference type="SUPFAM" id="SSF56645">
    <property type="entry name" value="Acyl-CoA dehydrogenase NM domain-like"/>
    <property type="match status" value="1"/>
</dbReference>